<reference evidence="1" key="1">
    <citation type="submission" date="2022-07" db="EMBL/GenBank/DDBJ databases">
        <title>Phylogenomic reconstructions and comparative analyses of Kickxellomycotina fungi.</title>
        <authorList>
            <person name="Reynolds N.K."/>
            <person name="Stajich J.E."/>
            <person name="Barry K."/>
            <person name="Grigoriev I.V."/>
            <person name="Crous P."/>
            <person name="Smith M.E."/>
        </authorList>
    </citation>
    <scope>NUCLEOTIDE SEQUENCE</scope>
    <source>
        <strain evidence="1">Benny 63K</strain>
    </source>
</reference>
<accession>A0ACC1HX56</accession>
<proteinExistence type="predicted"/>
<dbReference type="EC" id="2.3.1.51" evidence="1"/>
<keyword evidence="2" id="KW-1185">Reference proteome</keyword>
<organism evidence="1 2">
    <name type="scientific">Kickxella alabastrina</name>
    <dbReference type="NCBI Taxonomy" id="61397"/>
    <lineage>
        <taxon>Eukaryota</taxon>
        <taxon>Fungi</taxon>
        <taxon>Fungi incertae sedis</taxon>
        <taxon>Zoopagomycota</taxon>
        <taxon>Kickxellomycotina</taxon>
        <taxon>Kickxellomycetes</taxon>
        <taxon>Kickxellales</taxon>
        <taxon>Kickxellaceae</taxon>
        <taxon>Kickxella</taxon>
    </lineage>
</organism>
<comment type="caution">
    <text evidence="1">The sequence shown here is derived from an EMBL/GenBank/DDBJ whole genome shotgun (WGS) entry which is preliminary data.</text>
</comment>
<feature type="non-terminal residue" evidence="1">
    <location>
        <position position="249"/>
    </location>
</feature>
<name>A0ACC1HX56_9FUNG</name>
<keyword evidence="1" id="KW-0808">Transferase</keyword>
<evidence type="ECO:0000313" key="1">
    <source>
        <dbReference type="EMBL" id="KAJ1879669.1"/>
    </source>
</evidence>
<gene>
    <name evidence="1" type="primary">SLC1_2</name>
    <name evidence="1" type="ORF">LPJ66_011644</name>
</gene>
<dbReference type="EMBL" id="JANBPG010003684">
    <property type="protein sequence ID" value="KAJ1879669.1"/>
    <property type="molecule type" value="Genomic_DNA"/>
</dbReference>
<evidence type="ECO:0000313" key="2">
    <source>
        <dbReference type="Proteomes" id="UP001150581"/>
    </source>
</evidence>
<sequence length="249" mass="28216">MSRCREAELQSIGQQTYYYNQNQDQNQNQGHTYPHAHTASRFMGLELLYRALCWAAFYTQLALFLQCILLASAVGMLASPLLRMVRRTASTNWVGARVMRVLTEHVLGITVDVDGAENLLRASETPCIIVANHQSLLDTVWLAWVFPRSAVIVANMFVRRLPMLGWFMRLGGNLFVRQGDKQSVRALFETSLRYLEHERTSIVMFPEGRRNPSEAGALLDFKKGAFYLAYCTHAPIIPVAVQCTHALYS</sequence>
<keyword evidence="1" id="KW-0012">Acyltransferase</keyword>
<protein>
    <submittedName>
        <fullName evidence="1">1-acylglycerol-3-phosphate O-acyltransferase</fullName>
        <ecNumber evidence="1">2.3.1.51</ecNumber>
    </submittedName>
</protein>
<dbReference type="Proteomes" id="UP001150581">
    <property type="component" value="Unassembled WGS sequence"/>
</dbReference>